<reference evidence="5" key="1">
    <citation type="submission" date="2015-07" db="EMBL/GenBank/DDBJ databases">
        <title>Complete genome sequence and phylogenetic analysis of Limnochorda pilosa.</title>
        <authorList>
            <person name="Watanabe M."/>
            <person name="Kojima H."/>
            <person name="Fukui M."/>
        </authorList>
    </citation>
    <scope>NUCLEOTIDE SEQUENCE [LARGE SCALE GENOMIC DNA]</scope>
    <source>
        <strain evidence="5">HC45</strain>
    </source>
</reference>
<dbReference type="Pfam" id="PF13473">
    <property type="entry name" value="Cupredoxin_1"/>
    <property type="match status" value="1"/>
</dbReference>
<sequence length="133" mass="14139">MSTGPSGAGRKGLRRLGLLLGLLLLLAAHAVTGWAEEPPRVLIEATEFTFNPKAVTVPAGDVVFVVQNRGIIEHNFVVETSGEEPVEVAVIPVLAPRETEELPVTLQPGRYRLLCALPGHTEAGMVAELTVTP</sequence>
<proteinExistence type="predicted"/>
<evidence type="ECO:0000313" key="4">
    <source>
        <dbReference type="EMBL" id="BAS26476.1"/>
    </source>
</evidence>
<dbReference type="PROSITE" id="PS00079">
    <property type="entry name" value="MULTICOPPER_OXIDASE1"/>
    <property type="match status" value="1"/>
</dbReference>
<keyword evidence="5" id="KW-1185">Reference proteome</keyword>
<dbReference type="Gene3D" id="2.60.40.420">
    <property type="entry name" value="Cupredoxins - blue copper proteins"/>
    <property type="match status" value="2"/>
</dbReference>
<dbReference type="STRING" id="1555112.LIP_0619"/>
<evidence type="ECO:0000256" key="2">
    <source>
        <dbReference type="ARBA" id="ARBA00023008"/>
    </source>
</evidence>
<dbReference type="InterPro" id="IPR008972">
    <property type="entry name" value="Cupredoxin"/>
</dbReference>
<organism evidence="4 5">
    <name type="scientific">Limnochorda pilosa</name>
    <dbReference type="NCBI Taxonomy" id="1555112"/>
    <lineage>
        <taxon>Bacteria</taxon>
        <taxon>Bacillati</taxon>
        <taxon>Bacillota</taxon>
        <taxon>Limnochordia</taxon>
        <taxon>Limnochordales</taxon>
        <taxon>Limnochordaceae</taxon>
        <taxon>Limnochorda</taxon>
    </lineage>
</organism>
<dbReference type="SUPFAM" id="SSF49503">
    <property type="entry name" value="Cupredoxins"/>
    <property type="match status" value="1"/>
</dbReference>
<dbReference type="PANTHER" id="PTHR38439:SF3">
    <property type="entry name" value="COPPER-RESISTANT CUPROPROTEIN COPI"/>
    <property type="match status" value="1"/>
</dbReference>
<protein>
    <recommendedName>
        <fullName evidence="3">EfeO-type cupredoxin-like domain-containing protein</fullName>
    </recommendedName>
</protein>
<evidence type="ECO:0000313" key="5">
    <source>
        <dbReference type="Proteomes" id="UP000065807"/>
    </source>
</evidence>
<dbReference type="RefSeq" id="WP_068134075.1">
    <property type="nucleotide sequence ID" value="NZ_AP014924.1"/>
</dbReference>
<dbReference type="PANTHER" id="PTHR38439">
    <property type="entry name" value="AURACYANIN-B"/>
    <property type="match status" value="1"/>
</dbReference>
<evidence type="ECO:0000259" key="3">
    <source>
        <dbReference type="Pfam" id="PF13473"/>
    </source>
</evidence>
<dbReference type="EMBL" id="AP014924">
    <property type="protein sequence ID" value="BAS26476.1"/>
    <property type="molecule type" value="Genomic_DNA"/>
</dbReference>
<dbReference type="KEGG" id="lpil:LIP_0619"/>
<dbReference type="Proteomes" id="UP000065807">
    <property type="component" value="Chromosome"/>
</dbReference>
<evidence type="ECO:0000256" key="1">
    <source>
        <dbReference type="ARBA" id="ARBA00022723"/>
    </source>
</evidence>
<accession>A0A0K2SH77</accession>
<keyword evidence="2" id="KW-0186">Copper</keyword>
<dbReference type="InterPro" id="IPR033138">
    <property type="entry name" value="Cu_oxidase_CS"/>
</dbReference>
<dbReference type="OrthoDB" id="9816061at2"/>
<gene>
    <name evidence="4" type="ORF">LIP_0619</name>
</gene>
<feature type="domain" description="EfeO-type cupredoxin-like" evidence="3">
    <location>
        <begin position="19"/>
        <end position="120"/>
    </location>
</feature>
<reference evidence="5" key="2">
    <citation type="journal article" date="2016" name="Int. J. Syst. Evol. Microbiol.">
        <title>Complete genome sequence and cell structure of Limnochorda pilosa, a Gram-negative spore-former within the phylum Firmicutes.</title>
        <authorList>
            <person name="Watanabe M."/>
            <person name="Kojima H."/>
            <person name="Fukui M."/>
        </authorList>
    </citation>
    <scope>NUCLEOTIDE SEQUENCE [LARGE SCALE GENOMIC DNA]</scope>
    <source>
        <strain evidence="5">HC45</strain>
    </source>
</reference>
<name>A0A0K2SH77_LIMPI</name>
<dbReference type="GO" id="GO:0046872">
    <property type="term" value="F:metal ion binding"/>
    <property type="evidence" value="ECO:0007669"/>
    <property type="project" value="UniProtKB-KW"/>
</dbReference>
<dbReference type="InterPro" id="IPR050845">
    <property type="entry name" value="Cu-binding_ET"/>
</dbReference>
<keyword evidence="1" id="KW-0479">Metal-binding</keyword>
<dbReference type="InterPro" id="IPR028096">
    <property type="entry name" value="EfeO_Cupredoxin"/>
</dbReference>
<dbReference type="AlphaFoldDB" id="A0A0K2SH77"/>